<keyword evidence="3 5" id="KW-1133">Transmembrane helix</keyword>
<dbReference type="Proteomes" id="UP000028878">
    <property type="component" value="Unassembled WGS sequence"/>
</dbReference>
<feature type="transmembrane region" description="Helical" evidence="5">
    <location>
        <begin position="219"/>
        <end position="237"/>
    </location>
</feature>
<feature type="transmembrane region" description="Helical" evidence="5">
    <location>
        <begin position="118"/>
        <end position="142"/>
    </location>
</feature>
<evidence type="ECO:0000256" key="4">
    <source>
        <dbReference type="ARBA" id="ARBA00023136"/>
    </source>
</evidence>
<keyword evidence="2 5" id="KW-0812">Transmembrane</keyword>
<dbReference type="InterPro" id="IPR037294">
    <property type="entry name" value="ABC_BtuC-like"/>
</dbReference>
<feature type="transmembrane region" description="Helical" evidence="5">
    <location>
        <begin position="34"/>
        <end position="53"/>
    </location>
</feature>
<sequence>MDAWFLAPALALVAGVLALAPLGERVLERGVVFIDLAVAQAAAAAALTATVLGGHPPWPVVQACAIAGAFLAVALVAALARWWPAQREALIGLVYVASACAALLTAQIDAHGGEHLHALLAADVLWSQWPQVALLAACAALVGLVRRRLGGDVWFYATFALVSSLAVQVLGLFVVFAALIAPGLWRRAGLRFAAVFGLVITAVLLGLGASWAMNAPSGPLVAFALALCGLASIASLGRQGPRA</sequence>
<evidence type="ECO:0000313" key="6">
    <source>
        <dbReference type="EMBL" id="CDN87956.1"/>
    </source>
</evidence>
<keyword evidence="7" id="KW-1185">Reference proteome</keyword>
<feature type="transmembrane region" description="Helical" evidence="5">
    <location>
        <begin position="89"/>
        <end position="106"/>
    </location>
</feature>
<comment type="subcellular location">
    <subcellularLocation>
        <location evidence="1">Membrane</location>
        <topology evidence="1">Multi-pass membrane protein</topology>
    </subcellularLocation>
</comment>
<feature type="transmembrane region" description="Helical" evidence="5">
    <location>
        <begin position="60"/>
        <end position="83"/>
    </location>
</feature>
<protein>
    <submittedName>
        <fullName evidence="6">ABC-3 protein</fullName>
    </submittedName>
</protein>
<proteinExistence type="predicted"/>
<dbReference type="EMBL" id="CCAE010000017">
    <property type="protein sequence ID" value="CDN87956.1"/>
    <property type="molecule type" value="Genomic_DNA"/>
</dbReference>
<keyword evidence="4 5" id="KW-0472">Membrane</keyword>
<dbReference type="RefSeq" id="WP_009515221.1">
    <property type="nucleotide sequence ID" value="NZ_CCAE010000017.1"/>
</dbReference>
<evidence type="ECO:0000256" key="1">
    <source>
        <dbReference type="ARBA" id="ARBA00004141"/>
    </source>
</evidence>
<accession>A0A1L1PPJ0</accession>
<dbReference type="AlphaFoldDB" id="A0A1L1PPJ0"/>
<gene>
    <name evidence="6" type="ORF">BN948_02384</name>
</gene>
<dbReference type="SUPFAM" id="SSF81345">
    <property type="entry name" value="ABC transporter involved in vitamin B12 uptake, BtuC"/>
    <property type="match status" value="1"/>
</dbReference>
<feature type="transmembrane region" description="Helical" evidence="5">
    <location>
        <begin position="192"/>
        <end position="213"/>
    </location>
</feature>
<evidence type="ECO:0000256" key="3">
    <source>
        <dbReference type="ARBA" id="ARBA00022989"/>
    </source>
</evidence>
<feature type="transmembrane region" description="Helical" evidence="5">
    <location>
        <begin position="154"/>
        <end position="180"/>
    </location>
</feature>
<evidence type="ECO:0000256" key="5">
    <source>
        <dbReference type="SAM" id="Phobius"/>
    </source>
</evidence>
<reference evidence="7" key="1">
    <citation type="submission" date="2014-02" db="EMBL/GenBank/DDBJ databases">
        <authorList>
            <person name="Gan H."/>
        </authorList>
    </citation>
    <scope>NUCLEOTIDE SEQUENCE [LARGE SCALE GENOMIC DNA]</scope>
    <source>
        <strain evidence="7">S1</strain>
    </source>
</reference>
<dbReference type="GO" id="GO:0016020">
    <property type="term" value="C:membrane"/>
    <property type="evidence" value="ECO:0007669"/>
    <property type="project" value="UniProtKB-SubCell"/>
</dbReference>
<name>A0A1L1PPJ0_HYDIT</name>
<evidence type="ECO:0000256" key="2">
    <source>
        <dbReference type="ARBA" id="ARBA00022692"/>
    </source>
</evidence>
<organism evidence="6 7">
    <name type="scientific">Hydrogenophaga intermedia</name>
    <dbReference type="NCBI Taxonomy" id="65786"/>
    <lineage>
        <taxon>Bacteria</taxon>
        <taxon>Pseudomonadati</taxon>
        <taxon>Pseudomonadota</taxon>
        <taxon>Betaproteobacteria</taxon>
        <taxon>Burkholderiales</taxon>
        <taxon>Comamonadaceae</taxon>
        <taxon>Hydrogenophaga</taxon>
    </lineage>
</organism>
<reference evidence="7" key="2">
    <citation type="submission" date="2014-11" db="EMBL/GenBank/DDBJ databases">
        <title>Draft genome sequence of Hydrogenophaga intermedia S1.</title>
        <authorList>
            <person name="Gan H.M."/>
            <person name="Chew T.H."/>
            <person name="Stolz A."/>
        </authorList>
    </citation>
    <scope>NUCLEOTIDE SEQUENCE [LARGE SCALE GENOMIC DNA]</scope>
    <source>
        <strain evidence="7">S1</strain>
    </source>
</reference>
<evidence type="ECO:0000313" key="7">
    <source>
        <dbReference type="Proteomes" id="UP000028878"/>
    </source>
</evidence>